<feature type="compositionally biased region" description="Low complexity" evidence="1">
    <location>
        <begin position="46"/>
        <end position="75"/>
    </location>
</feature>
<evidence type="ECO:0000256" key="1">
    <source>
        <dbReference type="SAM" id="MobiDB-lite"/>
    </source>
</evidence>
<evidence type="ECO:0000313" key="3">
    <source>
        <dbReference type="EMBL" id="TDE02204.1"/>
    </source>
</evidence>
<dbReference type="InterPro" id="IPR011042">
    <property type="entry name" value="6-blade_b-propeller_TolB-like"/>
</dbReference>
<dbReference type="AlphaFoldDB" id="A0A4R5CUN5"/>
<accession>A0A4R5CUN5</accession>
<sequence length="406" mass="41985">MALEPTAAACQDGAVSARRTLVAVSVVASVVLLAGCAGSDDEDASDGSSGSPSASGSPSGTDSPAPTLDTGTPSEPSSPVPAPGPVTPTAAEEIVTGLDAPWSIAFLPDGSALVTQRDEGTIVLVDDTGSVTPVGAVPGVDGEGEGGLLGIAFDPRSPSTLYVYATMGSQNVVQRTTYADGALGPFEVVIDGIPAGTRHDGGRLLFGPDDMLYISTGESGNPEDAQDLERLGGKILRMTPAGEVPADNPFPGSPIWSFGHRNIEGLAFDDDGQLWASEFGDRAADELNRIQAGANYGWPDVEGIAGDERYVDPVVEWRPTAEASPSGLAYVRDTFFVAALRGERLWQVPYVDGAAGSPVAFVEDYGRLRDAVVAPDGTLWVLTNNTDGRGDAREGDDRILRLTLSP</sequence>
<comment type="caution">
    <text evidence="3">The sequence shown here is derived from an EMBL/GenBank/DDBJ whole genome shotgun (WGS) entry which is preliminary data.</text>
</comment>
<dbReference type="PANTHER" id="PTHR19328:SF13">
    <property type="entry name" value="HIPL1 PROTEIN"/>
    <property type="match status" value="1"/>
</dbReference>
<dbReference type="InterPro" id="IPR012938">
    <property type="entry name" value="Glc/Sorbosone_DH"/>
</dbReference>
<evidence type="ECO:0000313" key="4">
    <source>
        <dbReference type="Proteomes" id="UP000294739"/>
    </source>
</evidence>
<feature type="domain" description="Glucose/Sorbosone dehydrogenase" evidence="2">
    <location>
        <begin position="98"/>
        <end position="389"/>
    </location>
</feature>
<name>A0A4R5CUN5_9ACTN</name>
<proteinExistence type="predicted"/>
<protein>
    <submittedName>
        <fullName evidence="3">PQQ-dependent sugar dehydrogenase</fullName>
    </submittedName>
</protein>
<dbReference type="OrthoDB" id="9770043at2"/>
<organism evidence="3 4">
    <name type="scientific">Jiangella asiatica</name>
    <dbReference type="NCBI Taxonomy" id="2530372"/>
    <lineage>
        <taxon>Bacteria</taxon>
        <taxon>Bacillati</taxon>
        <taxon>Actinomycetota</taxon>
        <taxon>Actinomycetes</taxon>
        <taxon>Jiangellales</taxon>
        <taxon>Jiangellaceae</taxon>
        <taxon>Jiangella</taxon>
    </lineage>
</organism>
<dbReference type="SUPFAM" id="SSF50952">
    <property type="entry name" value="Soluble quinoprotein glucose dehydrogenase"/>
    <property type="match status" value="1"/>
</dbReference>
<dbReference type="Gene3D" id="2.120.10.30">
    <property type="entry name" value="TolB, C-terminal domain"/>
    <property type="match status" value="1"/>
</dbReference>
<feature type="compositionally biased region" description="Pro residues" evidence="1">
    <location>
        <begin position="76"/>
        <end position="86"/>
    </location>
</feature>
<dbReference type="PANTHER" id="PTHR19328">
    <property type="entry name" value="HEDGEHOG-INTERACTING PROTEIN"/>
    <property type="match status" value="1"/>
</dbReference>
<dbReference type="InParanoid" id="A0A4R5CUN5"/>
<feature type="region of interest" description="Disordered" evidence="1">
    <location>
        <begin position="37"/>
        <end position="88"/>
    </location>
</feature>
<keyword evidence="4" id="KW-1185">Reference proteome</keyword>
<dbReference type="Pfam" id="PF07995">
    <property type="entry name" value="GSDH"/>
    <property type="match status" value="1"/>
</dbReference>
<reference evidence="3 4" key="1">
    <citation type="submission" date="2019-03" db="EMBL/GenBank/DDBJ databases">
        <title>Draft genome sequences of novel Actinobacteria.</title>
        <authorList>
            <person name="Sahin N."/>
            <person name="Ay H."/>
            <person name="Saygin H."/>
        </authorList>
    </citation>
    <scope>NUCLEOTIDE SEQUENCE [LARGE SCALE GENOMIC DNA]</scope>
    <source>
        <strain evidence="3 4">5K138</strain>
    </source>
</reference>
<evidence type="ECO:0000259" key="2">
    <source>
        <dbReference type="Pfam" id="PF07995"/>
    </source>
</evidence>
<dbReference type="InterPro" id="IPR011041">
    <property type="entry name" value="Quinoprot_gluc/sorb_DH_b-prop"/>
</dbReference>
<dbReference type="Proteomes" id="UP000294739">
    <property type="component" value="Unassembled WGS sequence"/>
</dbReference>
<gene>
    <name evidence="3" type="ORF">E1269_22030</name>
</gene>
<dbReference type="EMBL" id="SMKZ01000037">
    <property type="protein sequence ID" value="TDE02204.1"/>
    <property type="molecule type" value="Genomic_DNA"/>
</dbReference>